<gene>
    <name evidence="6" type="ORF">GPZ80_26385</name>
</gene>
<dbReference type="SUPFAM" id="SSF53850">
    <property type="entry name" value="Periplasmic binding protein-like II"/>
    <property type="match status" value="1"/>
</dbReference>
<evidence type="ECO:0000256" key="2">
    <source>
        <dbReference type="ARBA" id="ARBA00022729"/>
    </source>
</evidence>
<accession>A0ABR7LDL9</accession>
<dbReference type="Proteomes" id="UP000734823">
    <property type="component" value="Unassembled WGS sequence"/>
</dbReference>
<sequence length="464" mass="48914">MFDCAQNPPISNKFARPASPIARRSPVFPDVSKRFAALAAAASVALGVTACAGSPEPDSAPLSSGPVTVEFWGWAPGYQEAADLFNSTHTDVKVKFNKTPSGSKGGYQQMLNAVKGGSAPCLAQVGLETLPTFVVEGALADVGTHAAGDGGKFVDWTWNQVQVGKAVFAAPVDTGPMVLYYRKDVFENFGVAVPTTWDEYEQAAKKIKAADPSYFITSFDSGDLYTFAGYAWQNGAEWFGTQGESWKVDVAGGDTAKVAEYWQRLLSEKLVKPEPGFDKEWNADVNSGKVASYVGASWASALIKDNAPDGKGKWGVAPMPQWTAGEKKAGNAGGSSTAVLKGCKDPKQAWDFAVWMSTDPAAYKILIEKAGLYPAAKSLLDLPELNAPSEYFAGQNLGAAFKEAANNTDTGWRWGPTMTQVSTDFGDAAGKAVTGTGTLPDALKAVQDKTVGAIKQKGLSVAGG</sequence>
<name>A0ABR7LDL9_9PSEU</name>
<evidence type="ECO:0000256" key="5">
    <source>
        <dbReference type="ARBA" id="ARBA00023288"/>
    </source>
</evidence>
<reference evidence="6 7" key="1">
    <citation type="submission" date="2020-06" db="EMBL/GenBank/DDBJ databases">
        <title>Actinokineospora xiongansis sp. nov., isolated from soil of Baiyangdian.</title>
        <authorList>
            <person name="Zhang X."/>
        </authorList>
    </citation>
    <scope>NUCLEOTIDE SEQUENCE [LARGE SCALE GENOMIC DNA]</scope>
    <source>
        <strain evidence="6 7">HBU206404</strain>
    </source>
</reference>
<dbReference type="InterPro" id="IPR006059">
    <property type="entry name" value="SBP"/>
</dbReference>
<evidence type="ECO:0000313" key="7">
    <source>
        <dbReference type="Proteomes" id="UP000734823"/>
    </source>
</evidence>
<keyword evidence="2" id="KW-0732">Signal</keyword>
<evidence type="ECO:0000256" key="1">
    <source>
        <dbReference type="ARBA" id="ARBA00022475"/>
    </source>
</evidence>
<keyword evidence="4" id="KW-0564">Palmitate</keyword>
<evidence type="ECO:0000313" key="6">
    <source>
        <dbReference type="EMBL" id="MBC6450693.1"/>
    </source>
</evidence>
<keyword evidence="1" id="KW-1003">Cell membrane</keyword>
<dbReference type="InterPro" id="IPR050490">
    <property type="entry name" value="Bact_solute-bd_prot1"/>
</dbReference>
<dbReference type="Gene3D" id="3.40.190.10">
    <property type="entry name" value="Periplasmic binding protein-like II"/>
    <property type="match status" value="1"/>
</dbReference>
<proteinExistence type="predicted"/>
<dbReference type="PANTHER" id="PTHR43649:SF33">
    <property type="entry name" value="POLYGALACTURONAN_RHAMNOGALACTURONAN-BINDING PROTEIN YTCQ"/>
    <property type="match status" value="1"/>
</dbReference>
<keyword evidence="3" id="KW-0472">Membrane</keyword>
<comment type="caution">
    <text evidence="6">The sequence shown here is derived from an EMBL/GenBank/DDBJ whole genome shotgun (WGS) entry which is preliminary data.</text>
</comment>
<evidence type="ECO:0000256" key="4">
    <source>
        <dbReference type="ARBA" id="ARBA00023139"/>
    </source>
</evidence>
<organism evidence="6 7">
    <name type="scientific">Actinokineospora xionganensis</name>
    <dbReference type="NCBI Taxonomy" id="2684470"/>
    <lineage>
        <taxon>Bacteria</taxon>
        <taxon>Bacillati</taxon>
        <taxon>Actinomycetota</taxon>
        <taxon>Actinomycetes</taxon>
        <taxon>Pseudonocardiales</taxon>
        <taxon>Pseudonocardiaceae</taxon>
        <taxon>Actinokineospora</taxon>
    </lineage>
</organism>
<dbReference type="PANTHER" id="PTHR43649">
    <property type="entry name" value="ARABINOSE-BINDING PROTEIN-RELATED"/>
    <property type="match status" value="1"/>
</dbReference>
<keyword evidence="5" id="KW-0449">Lipoprotein</keyword>
<dbReference type="EMBL" id="JABVED010000019">
    <property type="protein sequence ID" value="MBC6450693.1"/>
    <property type="molecule type" value="Genomic_DNA"/>
</dbReference>
<evidence type="ECO:0000256" key="3">
    <source>
        <dbReference type="ARBA" id="ARBA00023136"/>
    </source>
</evidence>
<dbReference type="Pfam" id="PF01547">
    <property type="entry name" value="SBP_bac_1"/>
    <property type="match status" value="1"/>
</dbReference>
<keyword evidence="7" id="KW-1185">Reference proteome</keyword>
<protein>
    <submittedName>
        <fullName evidence="6">Extracellular solute-binding protein</fullName>
    </submittedName>
</protein>